<name>B9XEU3_PEDPL</name>
<keyword evidence="2" id="KW-1185">Reference proteome</keyword>
<gene>
    <name evidence="1" type="ORF">Cflav_PD4847</name>
</gene>
<comment type="caution">
    <text evidence="1">The sequence shown here is derived from an EMBL/GenBank/DDBJ whole genome shotgun (WGS) entry which is preliminary data.</text>
</comment>
<dbReference type="AlphaFoldDB" id="B9XEU3"/>
<evidence type="ECO:0000313" key="2">
    <source>
        <dbReference type="Proteomes" id="UP000003688"/>
    </source>
</evidence>
<sequence length="565" mass="59940" precursor="true">MGTKLKNNSRHLLQWSTSFLQTGRWAAGLVMLLLLSVTTQGADVGYFGVIKGQAFLQSSDASVVPDGSLNSVFQAIASPAAPGYLTNATFRTPASTLVTIPNSAGLFAFEKIFSSVTAMDAAYPNGSYTLTLGTVHDGTKTAVVTLTANNYPTTPHFSNFTAAQAANPNLDFTLSWSPLPANLTPDFLQVLVLDCRSNLVFSTPFPGSTGALASSSVSTIIPARTLRSGQQYNAMMLVLRPVNSNTNAYPGAVGVAGFYKQLKMPLVTTGTSVGCPNGDFRLVFNFPRGSFGNGTNGIVTFPQGLSNYCALFTLNNNTNHPASISFTGPAASGLSNSLNQTTFSLTTNSLSYLSPPINTPAFPTGGVFTVKYANATNRFNLLNPNASTQQIILVPSVVLSASNVLKKINWTCKNTSGTTVTPPAFIKGIQIRVDGFTGPIYSAGDFSGSIPSTTNSHTLTQTILWSNVKGIQLSFNDTPGNQYAIEFAHLHATAPLLNPVNYLTNGSFHFRLSGSPGFSHILLRSTNLTTWIPFLTNSIPASGFLDISDPTQPAAPCYYRAQVIP</sequence>
<dbReference type="RefSeq" id="WP_007414341.1">
    <property type="nucleotide sequence ID" value="NZ_ABOX02000008.1"/>
</dbReference>
<dbReference type="Proteomes" id="UP000003688">
    <property type="component" value="Unassembled WGS sequence"/>
</dbReference>
<evidence type="ECO:0000313" key="1">
    <source>
        <dbReference type="EMBL" id="EEF61807.1"/>
    </source>
</evidence>
<proteinExistence type="predicted"/>
<protein>
    <submittedName>
        <fullName evidence="1">Uncharacterized protein</fullName>
    </submittedName>
</protein>
<reference evidence="1 2" key="1">
    <citation type="journal article" date="2011" name="J. Bacteriol.">
        <title>Genome sequence of 'Pedosphaera parvula' Ellin514, an aerobic Verrucomicrobial isolate from pasture soil.</title>
        <authorList>
            <person name="Kant R."/>
            <person name="van Passel M.W."/>
            <person name="Sangwan P."/>
            <person name="Palva A."/>
            <person name="Lucas S."/>
            <person name="Copeland A."/>
            <person name="Lapidus A."/>
            <person name="Glavina Del Rio T."/>
            <person name="Dalin E."/>
            <person name="Tice H."/>
            <person name="Bruce D."/>
            <person name="Goodwin L."/>
            <person name="Pitluck S."/>
            <person name="Chertkov O."/>
            <person name="Larimer F.W."/>
            <person name="Land M.L."/>
            <person name="Hauser L."/>
            <person name="Brettin T.S."/>
            <person name="Detter J.C."/>
            <person name="Han S."/>
            <person name="de Vos W.M."/>
            <person name="Janssen P.H."/>
            <person name="Smidt H."/>
        </authorList>
    </citation>
    <scope>NUCLEOTIDE SEQUENCE [LARGE SCALE GENOMIC DNA]</scope>
    <source>
        <strain evidence="1 2">Ellin514</strain>
    </source>
</reference>
<organism evidence="1 2">
    <name type="scientific">Pedosphaera parvula (strain Ellin514)</name>
    <dbReference type="NCBI Taxonomy" id="320771"/>
    <lineage>
        <taxon>Bacteria</taxon>
        <taxon>Pseudomonadati</taxon>
        <taxon>Verrucomicrobiota</taxon>
        <taxon>Pedosphaerae</taxon>
        <taxon>Pedosphaerales</taxon>
        <taxon>Pedosphaeraceae</taxon>
        <taxon>Pedosphaera</taxon>
    </lineage>
</organism>
<dbReference type="EMBL" id="ABOX02000008">
    <property type="protein sequence ID" value="EEF61807.1"/>
    <property type="molecule type" value="Genomic_DNA"/>
</dbReference>
<dbReference type="OrthoDB" id="206797at2"/>
<accession>B9XEU3</accession>